<dbReference type="EMBL" id="KB468146">
    <property type="protein sequence ID" value="PCH43462.1"/>
    <property type="molecule type" value="Genomic_DNA"/>
</dbReference>
<gene>
    <name evidence="1" type="ORF">WOLCODRAFT_18355</name>
</gene>
<dbReference type="Proteomes" id="UP000218811">
    <property type="component" value="Unassembled WGS sequence"/>
</dbReference>
<keyword evidence="2" id="KW-1185">Reference proteome</keyword>
<name>A0A2H3JMP3_WOLCO</name>
<proteinExistence type="predicted"/>
<evidence type="ECO:0000313" key="1">
    <source>
        <dbReference type="EMBL" id="PCH43462.1"/>
    </source>
</evidence>
<sequence>MKLRLQDRQGRAAPGDAWISANELEISPLFYESDEDRNNGTNISIASTSSRQLCNERKRGQQSLLERSNTEYAPEATGVRIQYIRLRLAWHGCIRCLQGTSCRTFGDASVLMICDASPDTPGILSCIVNVTVFLEL</sequence>
<accession>A0A2H3JMP3</accession>
<dbReference type="AlphaFoldDB" id="A0A2H3JMP3"/>
<protein>
    <submittedName>
        <fullName evidence="1">Uncharacterized protein</fullName>
    </submittedName>
</protein>
<evidence type="ECO:0000313" key="2">
    <source>
        <dbReference type="Proteomes" id="UP000218811"/>
    </source>
</evidence>
<organism evidence="1 2">
    <name type="scientific">Wolfiporia cocos (strain MD-104)</name>
    <name type="common">Brown rot fungus</name>
    <dbReference type="NCBI Taxonomy" id="742152"/>
    <lineage>
        <taxon>Eukaryota</taxon>
        <taxon>Fungi</taxon>
        <taxon>Dikarya</taxon>
        <taxon>Basidiomycota</taxon>
        <taxon>Agaricomycotina</taxon>
        <taxon>Agaricomycetes</taxon>
        <taxon>Polyporales</taxon>
        <taxon>Phaeolaceae</taxon>
        <taxon>Wolfiporia</taxon>
    </lineage>
</organism>
<reference evidence="1 2" key="1">
    <citation type="journal article" date="2012" name="Science">
        <title>The Paleozoic origin of enzymatic lignin decomposition reconstructed from 31 fungal genomes.</title>
        <authorList>
            <person name="Floudas D."/>
            <person name="Binder M."/>
            <person name="Riley R."/>
            <person name="Barry K."/>
            <person name="Blanchette R.A."/>
            <person name="Henrissat B."/>
            <person name="Martinez A.T."/>
            <person name="Otillar R."/>
            <person name="Spatafora J.W."/>
            <person name="Yadav J.S."/>
            <person name="Aerts A."/>
            <person name="Benoit I."/>
            <person name="Boyd A."/>
            <person name="Carlson A."/>
            <person name="Copeland A."/>
            <person name="Coutinho P.M."/>
            <person name="de Vries R.P."/>
            <person name="Ferreira P."/>
            <person name="Findley K."/>
            <person name="Foster B."/>
            <person name="Gaskell J."/>
            <person name="Glotzer D."/>
            <person name="Gorecki P."/>
            <person name="Heitman J."/>
            <person name="Hesse C."/>
            <person name="Hori C."/>
            <person name="Igarashi K."/>
            <person name="Jurgens J.A."/>
            <person name="Kallen N."/>
            <person name="Kersten P."/>
            <person name="Kohler A."/>
            <person name="Kuees U."/>
            <person name="Kumar T.K.A."/>
            <person name="Kuo A."/>
            <person name="LaButti K."/>
            <person name="Larrondo L.F."/>
            <person name="Lindquist E."/>
            <person name="Ling A."/>
            <person name="Lombard V."/>
            <person name="Lucas S."/>
            <person name="Lundell T."/>
            <person name="Martin R."/>
            <person name="McLaughlin D.J."/>
            <person name="Morgenstern I."/>
            <person name="Morin E."/>
            <person name="Murat C."/>
            <person name="Nagy L.G."/>
            <person name="Nolan M."/>
            <person name="Ohm R.A."/>
            <person name="Patyshakuliyeva A."/>
            <person name="Rokas A."/>
            <person name="Ruiz-Duenas F.J."/>
            <person name="Sabat G."/>
            <person name="Salamov A."/>
            <person name="Samejima M."/>
            <person name="Schmutz J."/>
            <person name="Slot J.C."/>
            <person name="St John F."/>
            <person name="Stenlid J."/>
            <person name="Sun H."/>
            <person name="Sun S."/>
            <person name="Syed K."/>
            <person name="Tsang A."/>
            <person name="Wiebenga A."/>
            <person name="Young D."/>
            <person name="Pisabarro A."/>
            <person name="Eastwood D.C."/>
            <person name="Martin F."/>
            <person name="Cullen D."/>
            <person name="Grigoriev I.V."/>
            <person name="Hibbett D.S."/>
        </authorList>
    </citation>
    <scope>NUCLEOTIDE SEQUENCE [LARGE SCALE GENOMIC DNA]</scope>
    <source>
        <strain evidence="1 2">MD-104</strain>
    </source>
</reference>